<name>A0A6J5R378_9CAUD</name>
<proteinExistence type="predicted"/>
<reference evidence="2" key="1">
    <citation type="submission" date="2020-05" db="EMBL/GenBank/DDBJ databases">
        <authorList>
            <person name="Chiriac C."/>
            <person name="Salcher M."/>
            <person name="Ghai R."/>
            <person name="Kavagutti S V."/>
        </authorList>
    </citation>
    <scope>NUCLEOTIDE SEQUENCE</scope>
</reference>
<dbReference type="InterPro" id="IPR045515">
    <property type="entry name" value="DUF6440"/>
</dbReference>
<dbReference type="Pfam" id="PF20037">
    <property type="entry name" value="DUF6440"/>
    <property type="match status" value="1"/>
</dbReference>
<dbReference type="PROSITE" id="PS51257">
    <property type="entry name" value="PROKAR_LIPOPROTEIN"/>
    <property type="match status" value="1"/>
</dbReference>
<gene>
    <name evidence="2" type="ORF">UFOVP1169_42</name>
</gene>
<protein>
    <recommendedName>
        <fullName evidence="1">DUF6440 domain-containing protein</fullName>
    </recommendedName>
</protein>
<dbReference type="EMBL" id="LR797114">
    <property type="protein sequence ID" value="CAB4188011.1"/>
    <property type="molecule type" value="Genomic_DNA"/>
</dbReference>
<accession>A0A6J5R378</accession>
<sequence length="74" mass="7744">MTNIYLKTALMGLVAVGLCACNRGGEGTAYMSAPRPAVWADSNGCQYLIVDQGYGVAMTPRLSADNKVMCGAKP</sequence>
<feature type="domain" description="DUF6440" evidence="1">
    <location>
        <begin position="42"/>
        <end position="70"/>
    </location>
</feature>
<organism evidence="2">
    <name type="scientific">uncultured Caudovirales phage</name>
    <dbReference type="NCBI Taxonomy" id="2100421"/>
    <lineage>
        <taxon>Viruses</taxon>
        <taxon>Duplodnaviria</taxon>
        <taxon>Heunggongvirae</taxon>
        <taxon>Uroviricota</taxon>
        <taxon>Caudoviricetes</taxon>
        <taxon>Peduoviridae</taxon>
        <taxon>Maltschvirus</taxon>
        <taxon>Maltschvirus maltsch</taxon>
    </lineage>
</organism>
<evidence type="ECO:0000259" key="1">
    <source>
        <dbReference type="Pfam" id="PF20037"/>
    </source>
</evidence>
<evidence type="ECO:0000313" key="2">
    <source>
        <dbReference type="EMBL" id="CAB4188011.1"/>
    </source>
</evidence>